<dbReference type="PANTHER" id="PTHR33973:SF4">
    <property type="entry name" value="OS07G0153300 PROTEIN"/>
    <property type="match status" value="1"/>
</dbReference>
<accession>A0A7H9F6W4</accession>
<name>A0A7H9F6W4_AERCA</name>
<dbReference type="InterPro" id="IPR010775">
    <property type="entry name" value="DUF1365"/>
</dbReference>
<sequence>MSGAAALTQGDEGMGEGISAIWQGSVRHRRFAPRPHAFSYSLFMLGLDLDELPGLEQGRWFAVERAGLLSFRREDYLRGSEGPLKQAVWDKVAALGGHAEPGGRVLLLGNVRCLGFYFSPVNFYFCDRAGETRYLLAEVSNTPWNERHYYLLDLAALSPHDKDFHVSPFMGLGMRYHWRIRAPKEEALIHIESHPVSGENKLFDATLALRRAPWCRSGLAALLARWPWMTLKVLLGIYWQALRLFIKRTPVFTHPESRP</sequence>
<dbReference type="RefSeq" id="WP_111896704.1">
    <property type="nucleotide sequence ID" value="NZ_BPNA01000006.1"/>
</dbReference>
<dbReference type="PANTHER" id="PTHR33973">
    <property type="entry name" value="OS07G0153300 PROTEIN"/>
    <property type="match status" value="1"/>
</dbReference>
<evidence type="ECO:0000313" key="1">
    <source>
        <dbReference type="EMBL" id="QQA62321.1"/>
    </source>
</evidence>
<organism evidence="1">
    <name type="scientific">Aeromonas caviae</name>
    <name type="common">Aeromonas punctata</name>
    <dbReference type="NCBI Taxonomy" id="648"/>
    <lineage>
        <taxon>Bacteria</taxon>
        <taxon>Pseudomonadati</taxon>
        <taxon>Pseudomonadota</taxon>
        <taxon>Gammaproteobacteria</taxon>
        <taxon>Aeromonadales</taxon>
        <taxon>Aeromonadaceae</taxon>
        <taxon>Aeromonas</taxon>
    </lineage>
</organism>
<dbReference type="Pfam" id="PF07103">
    <property type="entry name" value="DUF1365"/>
    <property type="match status" value="1"/>
</dbReference>
<reference evidence="1" key="1">
    <citation type="submission" date="2020-12" db="EMBL/GenBank/DDBJ databases">
        <title>GES Beta-lactamases isolated from hospital effluents in Brazil.</title>
        <authorList>
            <person name="Conte D."/>
            <person name="Mesa D."/>
            <person name="Palmeiro J.K."/>
            <person name="Dalla-Costa L.M."/>
        </authorList>
    </citation>
    <scope>NUCLEOTIDE SEQUENCE [LARGE SCALE GENOMIC DNA]</scope>
    <source>
        <strain evidence="1">Aero21</strain>
    </source>
</reference>
<protein>
    <submittedName>
        <fullName evidence="1">DUF1365 domain-containing protein</fullName>
    </submittedName>
</protein>
<dbReference type="AlphaFoldDB" id="A0A7H9F6W4"/>
<gene>
    <name evidence="1" type="ORF">JC965_07520</name>
</gene>
<proteinExistence type="predicted"/>
<dbReference type="EMBL" id="CP065937">
    <property type="protein sequence ID" value="QQA62321.1"/>
    <property type="molecule type" value="Genomic_DNA"/>
</dbReference>